<gene>
    <name evidence="2" type="ORF">EKO27_g10569</name>
</gene>
<sequence length="330" mass="37480">MSTGSFPGDWSHYLSCLPPESYNYTQLLDQCGQLDSNSKRIFSGHDAVEVWRTDGTGKLSMSKFDARNIDISGDAAYIIHQNHSWSPLNTSLDAIQQLMIAYKISPIFLDAIMAFGSKVTGEDDPYFNLCSSQTHSSEENGDYELCYLLRTYEKHGRKWLNDPWSLRQMAVYERFDASEGRSVWILIQPFSRGKSEFLRQCFRSQASRITDAKLHGAFIGTALANWRWYLDDQRRLLNVQNEKAVFSKVTPKVVDYGTGFSDCQKLHKLAWALALGEEILASYTHIVRMLQSDLMIKDDGMLDAIRQIHILARTAAALRNNSELITPVGI</sequence>
<evidence type="ECO:0000313" key="3">
    <source>
        <dbReference type="Proteomes" id="UP000286045"/>
    </source>
</evidence>
<dbReference type="Proteomes" id="UP000286045">
    <property type="component" value="Unassembled WGS sequence"/>
</dbReference>
<name>A0A439CQT6_9PEZI</name>
<protein>
    <recommendedName>
        <fullName evidence="1">CorA-like transporter domain-containing protein</fullName>
    </recommendedName>
</protein>
<reference evidence="2 3" key="1">
    <citation type="submission" date="2018-12" db="EMBL/GenBank/DDBJ databases">
        <title>Draft genome sequence of Xylaria grammica IHI A82.</title>
        <authorList>
            <person name="Buettner E."/>
            <person name="Kellner H."/>
        </authorList>
    </citation>
    <scope>NUCLEOTIDE SEQUENCE [LARGE SCALE GENOMIC DNA]</scope>
    <source>
        <strain evidence="2 3">IHI A82</strain>
    </source>
</reference>
<accession>A0A439CQT6</accession>
<dbReference type="InterPro" id="IPR058257">
    <property type="entry name" value="CorA-like_dom"/>
</dbReference>
<comment type="caution">
    <text evidence="2">The sequence shown here is derived from an EMBL/GenBank/DDBJ whole genome shotgun (WGS) entry which is preliminary data.</text>
</comment>
<organism evidence="2 3">
    <name type="scientific">Xylaria grammica</name>
    <dbReference type="NCBI Taxonomy" id="363999"/>
    <lineage>
        <taxon>Eukaryota</taxon>
        <taxon>Fungi</taxon>
        <taxon>Dikarya</taxon>
        <taxon>Ascomycota</taxon>
        <taxon>Pezizomycotina</taxon>
        <taxon>Sordariomycetes</taxon>
        <taxon>Xylariomycetidae</taxon>
        <taxon>Xylariales</taxon>
        <taxon>Xylariaceae</taxon>
        <taxon>Xylaria</taxon>
    </lineage>
</organism>
<dbReference type="EMBL" id="RYZI01000553">
    <property type="protein sequence ID" value="RWA04536.1"/>
    <property type="molecule type" value="Genomic_DNA"/>
</dbReference>
<dbReference type="AlphaFoldDB" id="A0A439CQT6"/>
<proteinExistence type="predicted"/>
<keyword evidence="3" id="KW-1185">Reference proteome</keyword>
<dbReference type="STRING" id="363999.A0A439CQT6"/>
<dbReference type="Pfam" id="PF26616">
    <property type="entry name" value="CorA-like"/>
    <property type="match status" value="1"/>
</dbReference>
<feature type="domain" description="CorA-like transporter" evidence="1">
    <location>
        <begin position="79"/>
        <end position="194"/>
    </location>
</feature>
<evidence type="ECO:0000313" key="2">
    <source>
        <dbReference type="EMBL" id="RWA04536.1"/>
    </source>
</evidence>
<evidence type="ECO:0000259" key="1">
    <source>
        <dbReference type="Pfam" id="PF26616"/>
    </source>
</evidence>